<dbReference type="STRING" id="3988.B9SYL8"/>
<name>B9SYL8_RICCO</name>
<dbReference type="eggNOG" id="ENOG502S7PA">
    <property type="taxonomic scope" value="Eukaryota"/>
</dbReference>
<keyword evidence="2" id="KW-1185">Reference proteome</keyword>
<sequence>MNAVIFSIVSPTRKLEIMYMSEMVLQEPEHDELEDEEDDDPVFVLTDEWREFFAKSEAKRKLAKQNAKKKDKH</sequence>
<accession>B9SYL8</accession>
<organism evidence="1 2">
    <name type="scientific">Ricinus communis</name>
    <name type="common">Castor bean</name>
    <dbReference type="NCBI Taxonomy" id="3988"/>
    <lineage>
        <taxon>Eukaryota</taxon>
        <taxon>Viridiplantae</taxon>
        <taxon>Streptophyta</taxon>
        <taxon>Embryophyta</taxon>
        <taxon>Tracheophyta</taxon>
        <taxon>Spermatophyta</taxon>
        <taxon>Magnoliopsida</taxon>
        <taxon>eudicotyledons</taxon>
        <taxon>Gunneridae</taxon>
        <taxon>Pentapetalae</taxon>
        <taxon>rosids</taxon>
        <taxon>fabids</taxon>
        <taxon>Malpighiales</taxon>
        <taxon>Euphorbiaceae</taxon>
        <taxon>Acalyphoideae</taxon>
        <taxon>Acalypheae</taxon>
        <taxon>Ricinus</taxon>
    </lineage>
</organism>
<dbReference type="EMBL" id="EQ974254">
    <property type="protein sequence ID" value="EEF31301.1"/>
    <property type="molecule type" value="Genomic_DNA"/>
</dbReference>
<gene>
    <name evidence="1" type="ORF">RCOM_1416930</name>
</gene>
<dbReference type="InParanoid" id="B9SYL8"/>
<reference evidence="2" key="1">
    <citation type="journal article" date="2010" name="Nat. Biotechnol.">
        <title>Draft genome sequence of the oilseed species Ricinus communis.</title>
        <authorList>
            <person name="Chan A.P."/>
            <person name="Crabtree J."/>
            <person name="Zhao Q."/>
            <person name="Lorenzi H."/>
            <person name="Orvis J."/>
            <person name="Puiu D."/>
            <person name="Melake-Berhan A."/>
            <person name="Jones K.M."/>
            <person name="Redman J."/>
            <person name="Chen G."/>
            <person name="Cahoon E.B."/>
            <person name="Gedil M."/>
            <person name="Stanke M."/>
            <person name="Haas B.J."/>
            <person name="Wortman J.R."/>
            <person name="Fraser-Liggett C.M."/>
            <person name="Ravel J."/>
            <person name="Rabinowicz P.D."/>
        </authorList>
    </citation>
    <scope>NUCLEOTIDE SEQUENCE [LARGE SCALE GENOMIC DNA]</scope>
    <source>
        <strain evidence="2">cv. Hale</strain>
    </source>
</reference>
<protein>
    <submittedName>
        <fullName evidence="1">Uncharacterized protein</fullName>
    </submittedName>
</protein>
<evidence type="ECO:0000313" key="1">
    <source>
        <dbReference type="EMBL" id="EEF31301.1"/>
    </source>
</evidence>
<dbReference type="PANTHER" id="PTHR48235">
    <property type="entry name" value="OS01G0916700 PROTEIN"/>
    <property type="match status" value="1"/>
</dbReference>
<dbReference type="PANTHER" id="PTHR48235:SF1">
    <property type="entry name" value="OS01G0916700 PROTEIN"/>
    <property type="match status" value="1"/>
</dbReference>
<dbReference type="Proteomes" id="UP000008311">
    <property type="component" value="Unassembled WGS sequence"/>
</dbReference>
<evidence type="ECO:0000313" key="2">
    <source>
        <dbReference type="Proteomes" id="UP000008311"/>
    </source>
</evidence>
<dbReference type="AlphaFoldDB" id="B9SYL8"/>
<proteinExistence type="predicted"/>